<evidence type="ECO:0000256" key="1">
    <source>
        <dbReference type="SAM" id="SignalP"/>
    </source>
</evidence>
<accession>A0A212KX58</accession>
<sequence>MNTRFSLTSVSPVRLTAAALAAAAVWLFAPELAQAAVTFGDIGQNVADSAKGVAKGVTMVGFASGAGMGVWGCIDMYKASKSQSGQSGNYAPGIAKVVIGALALGIGEFLGSGSATLFGTDQTTGLDELGLR</sequence>
<evidence type="ECO:0000313" key="2">
    <source>
        <dbReference type="EMBL" id="SCM69882.1"/>
    </source>
</evidence>
<evidence type="ECO:0008006" key="3">
    <source>
        <dbReference type="Google" id="ProtNLM"/>
    </source>
</evidence>
<keyword evidence="1" id="KW-0732">Signal</keyword>
<dbReference type="EMBL" id="FMJC01000001">
    <property type="protein sequence ID" value="SCM69882.1"/>
    <property type="molecule type" value="Genomic_DNA"/>
</dbReference>
<gene>
    <name evidence="2" type="ORF">KL86DES1_10005</name>
</gene>
<name>A0A212KX58_9BACT</name>
<dbReference type="AlphaFoldDB" id="A0A212KX58"/>
<feature type="signal peptide" evidence="1">
    <location>
        <begin position="1"/>
        <end position="35"/>
    </location>
</feature>
<organism evidence="2">
    <name type="scientific">uncultured Desulfovibrio sp</name>
    <dbReference type="NCBI Taxonomy" id="167968"/>
    <lineage>
        <taxon>Bacteria</taxon>
        <taxon>Pseudomonadati</taxon>
        <taxon>Thermodesulfobacteriota</taxon>
        <taxon>Desulfovibrionia</taxon>
        <taxon>Desulfovibrionales</taxon>
        <taxon>Desulfovibrionaceae</taxon>
        <taxon>Desulfovibrio</taxon>
        <taxon>environmental samples</taxon>
    </lineage>
</organism>
<feature type="chain" id="PRO_5012216907" description="Conjugal transfer protein TrbC" evidence="1">
    <location>
        <begin position="36"/>
        <end position="132"/>
    </location>
</feature>
<dbReference type="RefSeq" id="WP_179981441.1">
    <property type="nucleotide sequence ID" value="NZ_LT608333.1"/>
</dbReference>
<proteinExistence type="predicted"/>
<protein>
    <recommendedName>
        <fullName evidence="3">Conjugal transfer protein TrbC</fullName>
    </recommendedName>
</protein>
<reference evidence="2" key="1">
    <citation type="submission" date="2016-08" db="EMBL/GenBank/DDBJ databases">
        <authorList>
            <person name="Seilhamer J.J."/>
        </authorList>
    </citation>
    <scope>NUCLEOTIDE SEQUENCE</scope>
    <source>
        <strain evidence="2">86-1</strain>
    </source>
</reference>